<dbReference type="PANTHER" id="PTHR43804">
    <property type="entry name" value="LD18447P"/>
    <property type="match status" value="1"/>
</dbReference>
<dbReference type="InterPro" id="IPR000352">
    <property type="entry name" value="Pep_chain_release_fac_I"/>
</dbReference>
<dbReference type="SMART" id="SM00937">
    <property type="entry name" value="PCRF"/>
    <property type="match status" value="1"/>
</dbReference>
<accession>A0A1F5EBU4</accession>
<protein>
    <submittedName>
        <fullName evidence="6">Peptide chain release factor 1</fullName>
    </submittedName>
</protein>
<dbReference type="GO" id="GO:0003747">
    <property type="term" value="F:translation release factor activity"/>
    <property type="evidence" value="ECO:0007669"/>
    <property type="project" value="InterPro"/>
</dbReference>
<evidence type="ECO:0000256" key="1">
    <source>
        <dbReference type="ARBA" id="ARBA00002986"/>
    </source>
</evidence>
<dbReference type="Gene3D" id="3.30.160.20">
    <property type="match status" value="1"/>
</dbReference>
<name>A0A1F5EBU4_9BACT</name>
<evidence type="ECO:0000259" key="5">
    <source>
        <dbReference type="PROSITE" id="PS00745"/>
    </source>
</evidence>
<dbReference type="NCBIfam" id="NF001859">
    <property type="entry name" value="PRK00591.1"/>
    <property type="match status" value="1"/>
</dbReference>
<keyword evidence="3" id="KW-0488">Methylation</keyword>
<organism evidence="6 7">
    <name type="scientific">Candidatus Berkelbacteria bacterium RIFCSPLOWO2_01_FULL_50_28</name>
    <dbReference type="NCBI Taxonomy" id="1797471"/>
    <lineage>
        <taxon>Bacteria</taxon>
        <taxon>Candidatus Berkelbacteria</taxon>
    </lineage>
</organism>
<dbReference type="GO" id="GO:0005737">
    <property type="term" value="C:cytoplasm"/>
    <property type="evidence" value="ECO:0007669"/>
    <property type="project" value="UniProtKB-ARBA"/>
</dbReference>
<evidence type="ECO:0000256" key="4">
    <source>
        <dbReference type="ARBA" id="ARBA00022917"/>
    </source>
</evidence>
<dbReference type="Pfam" id="PF03462">
    <property type="entry name" value="PCRF"/>
    <property type="match status" value="1"/>
</dbReference>
<sequence>MDKEILRQLKEAETLFEQTEDKDIKELAREEILRLRTQVDLLSPENQRNAIVEIRAGSGGDEAELFAGELLRMYQRYSEQQGWNVELVDKSNSSIGGVKSATMLVKSPRAYATLRFEGGVHRVQRVPKTEKSGRIHTSAASVVVMPEAEDVDVHINPNDLRIDVYHSGGAGGQSVNTTDSAVRITHIPTNIVVACQDERSQLKNKTKAMAVLRSKLWEAARSVQDQDIGDTRRAMIKSGDRSDKIRTYNFPQSRITDHRINKSWHNIDAIMDGAIGPMIEALQEANIALVDA</sequence>
<feature type="domain" description="Prokaryotic-type class I peptide chain release factors" evidence="5">
    <location>
        <begin position="166"/>
        <end position="182"/>
    </location>
</feature>
<evidence type="ECO:0000256" key="2">
    <source>
        <dbReference type="ARBA" id="ARBA00010835"/>
    </source>
</evidence>
<dbReference type="PANTHER" id="PTHR43804:SF7">
    <property type="entry name" value="LD18447P"/>
    <property type="match status" value="1"/>
</dbReference>
<dbReference type="Proteomes" id="UP000177481">
    <property type="component" value="Unassembled WGS sequence"/>
</dbReference>
<comment type="caution">
    <text evidence="6">The sequence shown here is derived from an EMBL/GenBank/DDBJ whole genome shotgun (WGS) entry which is preliminary data.</text>
</comment>
<dbReference type="STRING" id="1797471.A3A71_01405"/>
<evidence type="ECO:0000256" key="3">
    <source>
        <dbReference type="ARBA" id="ARBA00022481"/>
    </source>
</evidence>
<evidence type="ECO:0000313" key="6">
    <source>
        <dbReference type="EMBL" id="OGD64694.1"/>
    </source>
</evidence>
<dbReference type="FunFam" id="3.30.160.20:FF:000004">
    <property type="entry name" value="Peptide chain release factor 1"/>
    <property type="match status" value="1"/>
</dbReference>
<dbReference type="InterPro" id="IPR045853">
    <property type="entry name" value="Pep_chain_release_fac_I_sf"/>
</dbReference>
<comment type="similarity">
    <text evidence="2">Belongs to the prokaryotic/mitochondrial release factor family.</text>
</comment>
<comment type="function">
    <text evidence="1">Peptide chain release factor 1 directs the termination of translation in response to the peptide chain termination codons UAG and UAA.</text>
</comment>
<dbReference type="AlphaFoldDB" id="A0A1F5EBU4"/>
<dbReference type="Gene3D" id="3.30.70.1660">
    <property type="match status" value="1"/>
</dbReference>
<dbReference type="Pfam" id="PF00472">
    <property type="entry name" value="RF-1"/>
    <property type="match status" value="1"/>
</dbReference>
<dbReference type="InterPro" id="IPR050057">
    <property type="entry name" value="Prokaryotic/Mito_RF"/>
</dbReference>
<keyword evidence="4" id="KW-0648">Protein biosynthesis</keyword>
<dbReference type="FunFam" id="3.30.70.1660:FF:000002">
    <property type="entry name" value="Peptide chain release factor 1"/>
    <property type="match status" value="1"/>
</dbReference>
<dbReference type="PROSITE" id="PS00745">
    <property type="entry name" value="RF_PROK_I"/>
    <property type="match status" value="1"/>
</dbReference>
<gene>
    <name evidence="6" type="ORF">A3A71_01405</name>
</gene>
<dbReference type="EMBL" id="MEZX01000002">
    <property type="protein sequence ID" value="OGD64694.1"/>
    <property type="molecule type" value="Genomic_DNA"/>
</dbReference>
<evidence type="ECO:0000313" key="7">
    <source>
        <dbReference type="Proteomes" id="UP000177481"/>
    </source>
</evidence>
<reference evidence="6 7" key="1">
    <citation type="journal article" date="2016" name="Nat. Commun.">
        <title>Thousands of microbial genomes shed light on interconnected biogeochemical processes in an aquifer system.</title>
        <authorList>
            <person name="Anantharaman K."/>
            <person name="Brown C.T."/>
            <person name="Hug L.A."/>
            <person name="Sharon I."/>
            <person name="Castelle C.J."/>
            <person name="Probst A.J."/>
            <person name="Thomas B.C."/>
            <person name="Singh A."/>
            <person name="Wilkins M.J."/>
            <person name="Karaoz U."/>
            <person name="Brodie E.L."/>
            <person name="Williams K.H."/>
            <person name="Hubbard S.S."/>
            <person name="Banfield J.F."/>
        </authorList>
    </citation>
    <scope>NUCLEOTIDE SEQUENCE [LARGE SCALE GENOMIC DNA]</scope>
</reference>
<proteinExistence type="inferred from homology"/>
<dbReference type="SUPFAM" id="SSF75620">
    <property type="entry name" value="Release factor"/>
    <property type="match status" value="1"/>
</dbReference>
<dbReference type="InterPro" id="IPR005139">
    <property type="entry name" value="PCRF"/>
</dbReference>